<protein>
    <submittedName>
        <fullName evidence="1">Uncharacterized protein</fullName>
    </submittedName>
</protein>
<sequence length="160" mass="17703">MPLDQDIREGLALLPPQMGTRSARILLHAFNLQENPTRLEQQVGGPARGDYQFERGGGVKGVMTHPASKRLAEEVCRARGVAFDSESIYQTIGRDPLLAAALARLLIWTDPKPLPGAGDEQAAWDLYLRVWRPGAYARQPEELRAKFKRNYAAALKAVLA</sequence>
<reference evidence="1" key="1">
    <citation type="submission" date="2016-07" db="EMBL/GenBank/DDBJ databases">
        <title>New class B carbapenemase carried by novel plasmid in Pseudomonas putida enviromental strain in eastern Amazonia.</title>
        <authorList>
            <person name="Souza C.O."/>
            <person name="Lima K.V."/>
            <person name="Brasiliense D.M."/>
            <person name="Perez-Chaparro P.J."/>
            <person name="Mamizuka E.M."/>
            <person name="Lima M.O."/>
            <person name="Lima L.N."/>
            <person name="McCulloch J.A."/>
        </authorList>
    </citation>
    <scope>NUCLEOTIDE SEQUENCE [LARGE SCALE GENOMIC DNA]</scope>
    <source>
        <strain evidence="1">IEC33019</strain>
    </source>
</reference>
<dbReference type="EMBL" id="CP016634">
    <property type="protein sequence ID" value="ANY87642.1"/>
    <property type="molecule type" value="Genomic_DNA"/>
</dbReference>
<accession>A0A1B2F5V1</accession>
<proteinExistence type="predicted"/>
<gene>
    <name evidence="1" type="ORF">IEC33019_2083</name>
</gene>
<dbReference type="AlphaFoldDB" id="A0A1B2F5V1"/>
<organism evidence="1">
    <name type="scientific">Pseudomonas putida</name>
    <name type="common">Arthrobacter siderocapsulatus</name>
    <dbReference type="NCBI Taxonomy" id="303"/>
    <lineage>
        <taxon>Bacteria</taxon>
        <taxon>Pseudomonadati</taxon>
        <taxon>Pseudomonadota</taxon>
        <taxon>Gammaproteobacteria</taxon>
        <taxon>Pseudomonadales</taxon>
        <taxon>Pseudomonadaceae</taxon>
        <taxon>Pseudomonas</taxon>
    </lineage>
</organism>
<dbReference type="RefSeq" id="WP_099593437.1">
    <property type="nucleotide sequence ID" value="NZ_CP016634.1"/>
</dbReference>
<name>A0A1B2F5V1_PSEPU</name>
<evidence type="ECO:0000313" key="1">
    <source>
        <dbReference type="EMBL" id="ANY87642.1"/>
    </source>
</evidence>